<organism evidence="1 2">
    <name type="scientific">Legionella pneumophila</name>
    <dbReference type="NCBI Taxonomy" id="446"/>
    <lineage>
        <taxon>Bacteria</taxon>
        <taxon>Pseudomonadati</taxon>
        <taxon>Pseudomonadota</taxon>
        <taxon>Gammaproteobacteria</taxon>
        <taxon>Legionellales</taxon>
        <taxon>Legionellaceae</taxon>
        <taxon>Legionella</taxon>
    </lineage>
</organism>
<comment type="caution">
    <text evidence="1">The sequence shown here is derived from an EMBL/GenBank/DDBJ whole genome shotgun (WGS) entry which is preliminary data.</text>
</comment>
<proteinExistence type="predicted"/>
<sequence>MHQFILLLFLCLINTFGFAKPCTFHRSCLELNNNTSMIAQINCNWLEGVSASGNSRGSTQLNLAYGDGLGAPEPRQVNCILSKGGSNYNFNFYNPYWGARIEFNLKSEKSLEVLVADGWSSQKIPYAFNW</sequence>
<evidence type="ECO:0000313" key="2">
    <source>
        <dbReference type="Proteomes" id="UP000861567"/>
    </source>
</evidence>
<gene>
    <name evidence="1" type="ORF">I8Y58_002302</name>
</gene>
<name>A0AAN5KSK8_LEGPN</name>
<accession>A0AAN5KSK8</accession>
<reference evidence="1" key="1">
    <citation type="journal article" date="2018" name="Genome Biol.">
        <title>SKESA: strategic k-mer extension for scrupulous assemblies.</title>
        <authorList>
            <person name="Souvorov A."/>
            <person name="Agarwala R."/>
            <person name="Lipman D.J."/>
        </authorList>
    </citation>
    <scope>NUCLEOTIDE SEQUENCE</scope>
    <source>
        <strain evidence="1">D3612</strain>
    </source>
</reference>
<reference evidence="1" key="2">
    <citation type="submission" date="2020-11" db="EMBL/GenBank/DDBJ databases">
        <authorList>
            <consortium name="NCBI Pathogen Detection Project"/>
        </authorList>
    </citation>
    <scope>NUCLEOTIDE SEQUENCE</scope>
    <source>
        <strain evidence="1">D3612</strain>
    </source>
</reference>
<evidence type="ECO:0000313" key="1">
    <source>
        <dbReference type="EMBL" id="HAT1597064.1"/>
    </source>
</evidence>
<protein>
    <submittedName>
        <fullName evidence="1">Uncharacterized protein</fullName>
    </submittedName>
</protein>
<dbReference type="AlphaFoldDB" id="A0AAN5KSK8"/>
<dbReference type="Proteomes" id="UP000861567">
    <property type="component" value="Unassembled WGS sequence"/>
</dbReference>
<dbReference type="EMBL" id="DACSEI010000026">
    <property type="protein sequence ID" value="HAT1597064.1"/>
    <property type="molecule type" value="Genomic_DNA"/>
</dbReference>